<comment type="function">
    <text evidence="10">Broad-specificity nucleoside monophosphate (NMP) kinase that catalyzes the reversible transfer of the terminal phosphate group between nucleoside triphosphates and monophosphates. Has also ATPase activity. Involved in the late cytoplasmic maturation steps of the 40S ribosomal particles, specifically 18S rRNA maturation. While NMP activity is not required for ribosome maturation, ATPase activity is. Associates transiently with small ribosomal subunit protein uS11. ATP hydrolysis breaks the interaction with uS11. May temporarily remove uS11 from the ribosome to enable a conformational change of the ribosomal RNA that is needed for the final maturation step of the small ribosomal subunit. Its NMP activity may have a role in nuclear energy homeostasis.</text>
</comment>
<evidence type="ECO:0000256" key="1">
    <source>
        <dbReference type="ARBA" id="ARBA00000582"/>
    </source>
</evidence>
<dbReference type="SUPFAM" id="SSF52540">
    <property type="entry name" value="P-loop containing nucleoside triphosphate hydrolases"/>
    <property type="match status" value="1"/>
</dbReference>
<dbReference type="GO" id="GO:0005737">
    <property type="term" value="C:cytoplasm"/>
    <property type="evidence" value="ECO:0007669"/>
    <property type="project" value="UniProtKB-SubCell"/>
</dbReference>
<evidence type="ECO:0000256" key="5">
    <source>
        <dbReference type="ARBA" id="ARBA00022679"/>
    </source>
</evidence>
<name>A0A2V0P6A5_9CHLO</name>
<dbReference type="PANTHER" id="PTHR12595">
    <property type="entry name" value="POS9-ACTIVATING FACTOR FAP7-RELATED"/>
    <property type="match status" value="1"/>
</dbReference>
<dbReference type="HAMAP" id="MF_00039">
    <property type="entry name" value="Adenylate_kinase_AK6"/>
    <property type="match status" value="1"/>
</dbReference>
<evidence type="ECO:0000256" key="3">
    <source>
        <dbReference type="ARBA" id="ARBA00022517"/>
    </source>
</evidence>
<feature type="binding site" evidence="10">
    <location>
        <position position="17"/>
    </location>
    <ligand>
        <name>ATP</name>
        <dbReference type="ChEBI" id="CHEBI:30616"/>
    </ligand>
</feature>
<dbReference type="GO" id="GO:0042274">
    <property type="term" value="P:ribosomal small subunit biogenesis"/>
    <property type="evidence" value="ECO:0007669"/>
    <property type="project" value="UniProtKB-UniRule"/>
</dbReference>
<comment type="subcellular location">
    <subcellularLocation>
        <location evidence="10">Cytoplasm</location>
    </subcellularLocation>
    <subcellularLocation>
        <location evidence="10">Nucleus</location>
    </subcellularLocation>
</comment>
<evidence type="ECO:0000313" key="11">
    <source>
        <dbReference type="EMBL" id="GBF95109.1"/>
    </source>
</evidence>
<sequence>MARPPNILITGTPGTGKTTTAEQVAAAAGLKHINVGEWVKAKELHCGWDEQHQAFILDEDKVVDALEDALSGGGCVVEHHSCDFFPERWFDLVVVLQADNTVLWERLEKRGYPTAKVQENVQCEIMMVLLEEARDSYREEIVIPLQSDTVEQLEGNVARIARWAEDYRRQHGQ</sequence>
<dbReference type="STRING" id="307507.A0A2V0P6A5"/>
<dbReference type="Pfam" id="PF13238">
    <property type="entry name" value="AAA_18"/>
    <property type="match status" value="1"/>
</dbReference>
<comment type="caution">
    <text evidence="10">Lacks conserved residue(s) required for the propagation of feature annotation.</text>
</comment>
<dbReference type="GO" id="GO:0006364">
    <property type="term" value="P:rRNA processing"/>
    <property type="evidence" value="ECO:0007669"/>
    <property type="project" value="UniProtKB-KW"/>
</dbReference>
<feature type="binding site" evidence="10">
    <location>
        <position position="19"/>
    </location>
    <ligand>
        <name>ATP</name>
        <dbReference type="ChEBI" id="CHEBI:30616"/>
    </ligand>
</feature>
<evidence type="ECO:0000256" key="7">
    <source>
        <dbReference type="ARBA" id="ARBA00022777"/>
    </source>
</evidence>
<dbReference type="EC" id="2.7.4.3" evidence="10"/>
<evidence type="ECO:0000256" key="4">
    <source>
        <dbReference type="ARBA" id="ARBA00022552"/>
    </source>
</evidence>
<feature type="binding site" evidence="10">
    <location>
        <position position="14"/>
    </location>
    <ligand>
        <name>ATP</name>
        <dbReference type="ChEBI" id="CHEBI:30616"/>
    </ligand>
</feature>
<evidence type="ECO:0000256" key="10">
    <source>
        <dbReference type="HAMAP-Rule" id="MF_03173"/>
    </source>
</evidence>
<dbReference type="InterPro" id="IPR027417">
    <property type="entry name" value="P-loop_NTPase"/>
</dbReference>
<dbReference type="AlphaFoldDB" id="A0A2V0P6A5"/>
<feature type="binding site" evidence="10">
    <location>
        <position position="16"/>
    </location>
    <ligand>
        <name>ATP</name>
        <dbReference type="ChEBI" id="CHEBI:30616"/>
    </ligand>
</feature>
<comment type="similarity">
    <text evidence="10">Belongs to the adenylate kinase family. AK6 subfamily.</text>
</comment>
<dbReference type="FunCoup" id="A0A2V0P6A5">
    <property type="interactions" value="1727"/>
</dbReference>
<dbReference type="GO" id="GO:0005524">
    <property type="term" value="F:ATP binding"/>
    <property type="evidence" value="ECO:0007669"/>
    <property type="project" value="UniProtKB-KW"/>
</dbReference>
<dbReference type="GO" id="GO:0005634">
    <property type="term" value="C:nucleus"/>
    <property type="evidence" value="ECO:0007669"/>
    <property type="project" value="UniProtKB-SubCell"/>
</dbReference>
<dbReference type="InterPro" id="IPR020618">
    <property type="entry name" value="Adenyl_kinase_AK6"/>
</dbReference>
<dbReference type="GO" id="GO:0004017">
    <property type="term" value="F:AMP kinase activity"/>
    <property type="evidence" value="ECO:0007669"/>
    <property type="project" value="UniProtKB-UniRule"/>
</dbReference>
<keyword evidence="12" id="KW-1185">Reference proteome</keyword>
<evidence type="ECO:0000256" key="9">
    <source>
        <dbReference type="ARBA" id="ARBA00023242"/>
    </source>
</evidence>
<comment type="catalytic activity">
    <reaction evidence="10">
        <text>ATP + H2O = ADP + phosphate + H(+)</text>
        <dbReference type="Rhea" id="RHEA:13065"/>
        <dbReference type="ChEBI" id="CHEBI:15377"/>
        <dbReference type="ChEBI" id="CHEBI:15378"/>
        <dbReference type="ChEBI" id="CHEBI:30616"/>
        <dbReference type="ChEBI" id="CHEBI:43474"/>
        <dbReference type="ChEBI" id="CHEBI:456216"/>
    </reaction>
</comment>
<feature type="region of interest" description="NMPbind" evidence="10">
    <location>
        <begin position="34"/>
        <end position="57"/>
    </location>
</feature>
<evidence type="ECO:0000256" key="6">
    <source>
        <dbReference type="ARBA" id="ARBA00022741"/>
    </source>
</evidence>
<evidence type="ECO:0000256" key="8">
    <source>
        <dbReference type="ARBA" id="ARBA00022840"/>
    </source>
</evidence>
<keyword evidence="9 10" id="KW-0539">Nucleus</keyword>
<feature type="region of interest" description="LID" evidence="10">
    <location>
        <begin position="109"/>
        <end position="119"/>
    </location>
</feature>
<dbReference type="Proteomes" id="UP000247498">
    <property type="component" value="Unassembled WGS sequence"/>
</dbReference>
<protein>
    <recommendedName>
        <fullName evidence="10">Adenylate kinase isoenzyme 6 homolog</fullName>
        <shortName evidence="10">AK6</shortName>
        <ecNumber evidence="10">2.7.4.3</ecNumber>
    </recommendedName>
    <alternativeName>
        <fullName evidence="10">Dual activity adenylate kinase/ATPase</fullName>
        <shortName evidence="10">AK/ATPase</shortName>
    </alternativeName>
</protein>
<dbReference type="FunFam" id="3.40.50.300:FF:000372">
    <property type="entry name" value="Adenylate kinase isoenzyme 6 homolog"/>
    <property type="match status" value="1"/>
</dbReference>
<accession>A0A2V0P6A5</accession>
<feature type="binding site" evidence="10">
    <location>
        <position position="110"/>
    </location>
    <ligand>
        <name>ATP</name>
        <dbReference type="ChEBI" id="CHEBI:30616"/>
    </ligand>
</feature>
<feature type="binding site" evidence="10">
    <location>
        <position position="18"/>
    </location>
    <ligand>
        <name>ATP</name>
        <dbReference type="ChEBI" id="CHEBI:30616"/>
    </ligand>
</feature>
<dbReference type="Gene3D" id="3.40.50.300">
    <property type="entry name" value="P-loop containing nucleotide triphosphate hydrolases"/>
    <property type="match status" value="1"/>
</dbReference>
<comment type="subunit">
    <text evidence="10">Interacts with small ribosomal subunit protein uS11. Not a structural component of 43S pre-ribosomes, but transiently interacts with them by binding to uS11.</text>
</comment>
<dbReference type="OrthoDB" id="10251185at2759"/>
<comment type="catalytic activity">
    <reaction evidence="1 10">
        <text>AMP + ATP = 2 ADP</text>
        <dbReference type="Rhea" id="RHEA:12973"/>
        <dbReference type="ChEBI" id="CHEBI:30616"/>
        <dbReference type="ChEBI" id="CHEBI:456215"/>
        <dbReference type="ChEBI" id="CHEBI:456216"/>
        <dbReference type="EC" id="2.7.4.3"/>
    </reaction>
</comment>
<keyword evidence="7 10" id="KW-0418">Kinase</keyword>
<keyword evidence="6 10" id="KW-0547">Nucleotide-binding</keyword>
<dbReference type="GO" id="GO:0016887">
    <property type="term" value="F:ATP hydrolysis activity"/>
    <property type="evidence" value="ECO:0007669"/>
    <property type="project" value="UniProtKB-UniRule"/>
</dbReference>
<keyword evidence="5 10" id="KW-0808">Transferase</keyword>
<keyword evidence="8 10" id="KW-0067">ATP-binding</keyword>
<comment type="caution">
    <text evidence="11">The sequence shown here is derived from an EMBL/GenBank/DDBJ whole genome shotgun (WGS) entry which is preliminary data.</text>
</comment>
<gene>
    <name evidence="11" type="ORF">Rsub_07693</name>
</gene>
<reference evidence="11 12" key="1">
    <citation type="journal article" date="2018" name="Sci. Rep.">
        <title>Raphidocelis subcapitata (=Pseudokirchneriella subcapitata) provides an insight into genome evolution and environmental adaptations in the Sphaeropleales.</title>
        <authorList>
            <person name="Suzuki S."/>
            <person name="Yamaguchi H."/>
            <person name="Nakajima N."/>
            <person name="Kawachi M."/>
        </authorList>
    </citation>
    <scope>NUCLEOTIDE SEQUENCE [LARGE SCALE GENOMIC DNA]</scope>
    <source>
        <strain evidence="11 12">NIES-35</strain>
    </source>
</reference>
<dbReference type="EMBL" id="BDRX01000060">
    <property type="protein sequence ID" value="GBF95109.1"/>
    <property type="molecule type" value="Genomic_DNA"/>
</dbReference>
<keyword evidence="4 10" id="KW-0698">rRNA processing</keyword>
<keyword evidence="3 10" id="KW-0690">Ribosome biogenesis</keyword>
<proteinExistence type="inferred from homology"/>
<dbReference type="InParanoid" id="A0A2V0P6A5"/>
<evidence type="ECO:0000313" key="12">
    <source>
        <dbReference type="Proteomes" id="UP000247498"/>
    </source>
</evidence>
<dbReference type="PANTHER" id="PTHR12595:SF0">
    <property type="entry name" value="ADENYLATE KINASE ISOENZYME 6"/>
    <property type="match status" value="1"/>
</dbReference>
<organism evidence="11 12">
    <name type="scientific">Raphidocelis subcapitata</name>
    <dbReference type="NCBI Taxonomy" id="307507"/>
    <lineage>
        <taxon>Eukaryota</taxon>
        <taxon>Viridiplantae</taxon>
        <taxon>Chlorophyta</taxon>
        <taxon>core chlorophytes</taxon>
        <taxon>Chlorophyceae</taxon>
        <taxon>CS clade</taxon>
        <taxon>Sphaeropleales</taxon>
        <taxon>Selenastraceae</taxon>
        <taxon>Raphidocelis</taxon>
    </lineage>
</organism>
<evidence type="ECO:0000256" key="2">
    <source>
        <dbReference type="ARBA" id="ARBA00022490"/>
    </source>
</evidence>
<keyword evidence="2 10" id="KW-0963">Cytoplasm</keyword>